<dbReference type="Pfam" id="PF26363">
    <property type="entry name" value="Phospholipase-like"/>
    <property type="match status" value="1"/>
</dbReference>
<dbReference type="AlphaFoldDB" id="C6E9J4"/>
<dbReference type="KEGG" id="gem:GM21_4079"/>
<organism evidence="1">
    <name type="scientific">Geobacter sp. (strain M21)</name>
    <dbReference type="NCBI Taxonomy" id="443144"/>
    <lineage>
        <taxon>Bacteria</taxon>
        <taxon>Pseudomonadati</taxon>
        <taxon>Thermodesulfobacteriota</taxon>
        <taxon>Desulfuromonadia</taxon>
        <taxon>Geobacterales</taxon>
        <taxon>Geobacteraceae</taxon>
        <taxon>Geobacter</taxon>
    </lineage>
</organism>
<evidence type="ECO:0000313" key="1">
    <source>
        <dbReference type="EMBL" id="ACT20094.1"/>
    </source>
</evidence>
<dbReference type="eggNOG" id="COG4104">
    <property type="taxonomic scope" value="Bacteria"/>
</dbReference>
<protein>
    <recommendedName>
        <fullName evidence="2">DUF2974 domain-containing protein</fullName>
    </recommendedName>
</protein>
<proteinExistence type="predicted"/>
<dbReference type="OrthoDB" id="5400037at2"/>
<dbReference type="EMBL" id="CP001661">
    <property type="protein sequence ID" value="ACT20094.1"/>
    <property type="molecule type" value="Genomic_DNA"/>
</dbReference>
<accession>C6E9J4</accession>
<gene>
    <name evidence="1" type="ordered locus">GM21_4079</name>
</gene>
<dbReference type="STRING" id="443144.GM21_4079"/>
<dbReference type="HOGENOM" id="CLU_751765_0_0_7"/>
<dbReference type="InterPro" id="IPR029058">
    <property type="entry name" value="AB_hydrolase_fold"/>
</dbReference>
<dbReference type="SUPFAM" id="SSF53474">
    <property type="entry name" value="alpha/beta-Hydrolases"/>
    <property type="match status" value="1"/>
</dbReference>
<sequence>MAWVDPIKRILVSSLAKKQAKGLQDAGAAKTPAMRQHEYEVARKSILGEFSSFPPTAIQECIANAKAARRKERLELVNRHIVACPDHAKQAADLRQDMDEVESMRCAKHVYLANDPDAPAELRDNPPPGFKKATPEQLEKMGLNEDMLSPRGSSFRASVYVKDPKVWGSNPKPEAVLAFRGSTPDKEDWDNNFGQDANSNAPYYKRAVQIGNILAKYSASIQLVGHSLGGGLASAAQGGSGLAASTYNAAGLHPDTVARYSTDIQHVAAEPENITAIRLQGEVLTKTQETGITGILANNAVGNKRDLSPSHDENYFQALKDCNKISSSDNYPTYLHGMDEIIDSTEKKKSEDETALKECAYRRSRRCG</sequence>
<evidence type="ECO:0008006" key="2">
    <source>
        <dbReference type="Google" id="ProtNLM"/>
    </source>
</evidence>
<name>C6E9J4_GEOSM</name>
<reference evidence="1" key="1">
    <citation type="submission" date="2009-07" db="EMBL/GenBank/DDBJ databases">
        <title>Complete sequence of Geobacter sp. M21.</title>
        <authorList>
            <consortium name="US DOE Joint Genome Institute"/>
            <person name="Lucas S."/>
            <person name="Copeland A."/>
            <person name="Lapidus A."/>
            <person name="Glavina del Rio T."/>
            <person name="Dalin E."/>
            <person name="Tice H."/>
            <person name="Bruce D."/>
            <person name="Goodwin L."/>
            <person name="Pitluck S."/>
            <person name="Saunders E."/>
            <person name="Brettin T."/>
            <person name="Detter J.C."/>
            <person name="Han C."/>
            <person name="Larimer F."/>
            <person name="Land M."/>
            <person name="Hauser L."/>
            <person name="Kyrpides N."/>
            <person name="Ovchinnikova G."/>
            <person name="Lovley D."/>
        </authorList>
    </citation>
    <scope>NUCLEOTIDE SEQUENCE [LARGE SCALE GENOMIC DNA]</scope>
    <source>
        <strain evidence="1">M21</strain>
    </source>
</reference>